<organism evidence="2 3">
    <name type="scientific">Porites lobata</name>
    <dbReference type="NCBI Taxonomy" id="104759"/>
    <lineage>
        <taxon>Eukaryota</taxon>
        <taxon>Metazoa</taxon>
        <taxon>Cnidaria</taxon>
        <taxon>Anthozoa</taxon>
        <taxon>Hexacorallia</taxon>
        <taxon>Scleractinia</taxon>
        <taxon>Fungiina</taxon>
        <taxon>Poritidae</taxon>
        <taxon>Porites</taxon>
    </lineage>
</organism>
<dbReference type="PANTHER" id="PTHR33845">
    <property type="entry name" value="C2H2-TYPE DOMAIN-CONTAINING PROTEIN"/>
    <property type="match status" value="1"/>
</dbReference>
<dbReference type="Proteomes" id="UP001159405">
    <property type="component" value="Unassembled WGS sequence"/>
</dbReference>
<reference evidence="2 3" key="1">
    <citation type="submission" date="2022-05" db="EMBL/GenBank/DDBJ databases">
        <authorList>
            <consortium name="Genoscope - CEA"/>
            <person name="William W."/>
        </authorList>
    </citation>
    <scope>NUCLEOTIDE SEQUENCE [LARGE SCALE GENOMIC DNA]</scope>
</reference>
<gene>
    <name evidence="2" type="ORF">PLOB_00015275</name>
</gene>
<keyword evidence="3" id="KW-1185">Reference proteome</keyword>
<feature type="compositionally biased region" description="Polar residues" evidence="1">
    <location>
        <begin position="630"/>
        <end position="640"/>
    </location>
</feature>
<name>A0ABN8R508_9CNID</name>
<evidence type="ECO:0000256" key="1">
    <source>
        <dbReference type="SAM" id="MobiDB-lite"/>
    </source>
</evidence>
<proteinExistence type="predicted"/>
<sequence length="844" mass="94909">MSASFQTVPDDDTVPESPQDLLNKFLIAKDVSPIKHSLTIPWEEASERTKRGYIRTAKQVVEACLEEIAPNDSDMLFHSLYESSESDSTVDSALLKALAECYNNAQHWSTRRQVLSIMADQVTFKQLKHFIPSLTRYRYNIARHHLLLHGRGAVPQVEKNTRIRIPQAKLDHFLSFLTSSNVVQDLPFGEKTLVLSTKAEIKVPNVIRAIIPESIVKQYQSYCKETDFQPMSRSTLCRIMKVCSSTVRKSLQGLDYVAADGAQAFDDLVEVVQKLGSDFGKGLSWANDKIDKLKNVKRYLKSDYKVITIIFCTPLAQMANYYVSRLNLFSLSLLKKLMLDYKDLTVLYAIKWQIVTGCGEFAINYSYDISIHYNHRNYAYVDRSSAGSCGNCLKNWRPLQNICAQEKPQSEEIEELSYQVNQAVQDIEAWKAHLLRCINQDLARVDVLNKLTASSVLLVLDWAMKYLPRKFRESQADWYGKRGIPWHLTVAITKSCQGKIQMLTFAHMFKSATQDSSAVLAVQMKQGIESSGGIPGVRATCCGPQATSTLPGIKLKGISFLNNFKYTEQGIRVWKAYSIGEGQLIKWGELSLPPNNLLKEIKTKVSSTANPENSFLTVSASRRLQKKASQPTAAISCQPETQDHDSDTEGDVIEKEASHLFLRSEDGCVKSYQTYSGLQNHLDCGKHVHALEQETLLDKAMIQYGNRLEQGPTDHAPTIEAPSTQAAAVSKPTSVKKGWALKTSKKDAEIEQDAAEALRERTLEEACSNVHATLSIKHPILYDVYNLCELTAQNEMGRFSKQMLKEMCSAFDLDPSQISDKRRKPPYIDLLTDLVHSCSCFETS</sequence>
<evidence type="ECO:0000313" key="2">
    <source>
        <dbReference type="EMBL" id="CAH3174452.1"/>
    </source>
</evidence>
<accession>A0ABN8R508</accession>
<protein>
    <submittedName>
        <fullName evidence="2">Uncharacterized protein</fullName>
    </submittedName>
</protein>
<dbReference type="EMBL" id="CALNXK010000191">
    <property type="protein sequence ID" value="CAH3174452.1"/>
    <property type="molecule type" value="Genomic_DNA"/>
</dbReference>
<dbReference type="PANTHER" id="PTHR33845:SF1">
    <property type="entry name" value="C2H2-TYPE DOMAIN-CONTAINING PROTEIN"/>
    <property type="match status" value="1"/>
</dbReference>
<feature type="region of interest" description="Disordered" evidence="1">
    <location>
        <begin position="630"/>
        <end position="649"/>
    </location>
</feature>
<comment type="caution">
    <text evidence="2">The sequence shown here is derived from an EMBL/GenBank/DDBJ whole genome shotgun (WGS) entry which is preliminary data.</text>
</comment>
<evidence type="ECO:0000313" key="3">
    <source>
        <dbReference type="Proteomes" id="UP001159405"/>
    </source>
</evidence>